<feature type="transmembrane region" description="Helical" evidence="1">
    <location>
        <begin position="37"/>
        <end position="56"/>
    </location>
</feature>
<evidence type="ECO:0000313" key="3">
    <source>
        <dbReference type="Proteomes" id="UP001163156"/>
    </source>
</evidence>
<evidence type="ECO:0000256" key="1">
    <source>
        <dbReference type="SAM" id="Phobius"/>
    </source>
</evidence>
<dbReference type="Proteomes" id="UP001163156">
    <property type="component" value="Chromosome"/>
</dbReference>
<keyword evidence="1" id="KW-0472">Membrane</keyword>
<proteinExistence type="predicted"/>
<sequence>MKRSIPKIKDFKAPAGYFDQLPDQILEKTKPTRSIQWMNYAAAVAIFLVSFAVWQLNDSNPRLEEVSMDEEVSLYIESQYWSAEDVLGMVDNPEQILDEIIAEEMVFEVDAELEEEMIWY</sequence>
<evidence type="ECO:0000313" key="2">
    <source>
        <dbReference type="EMBL" id="UZD23243.1"/>
    </source>
</evidence>
<keyword evidence="3" id="KW-1185">Reference proteome</keyword>
<gene>
    <name evidence="2" type="ORF">OM944_01875</name>
</gene>
<dbReference type="RefSeq" id="WP_264809782.1">
    <property type="nucleotide sequence ID" value="NZ_CP110226.1"/>
</dbReference>
<evidence type="ECO:0008006" key="4">
    <source>
        <dbReference type="Google" id="ProtNLM"/>
    </source>
</evidence>
<reference evidence="2" key="1">
    <citation type="submission" date="2022-10" db="EMBL/GenBank/DDBJ databases">
        <title>Algoriphagus sp. a novel bacteria isolate from halophytes salicornia europaea.</title>
        <authorList>
            <person name="Peng Y."/>
            <person name="Jiang L."/>
            <person name="Lee J."/>
        </authorList>
    </citation>
    <scope>NUCLEOTIDE SEQUENCE</scope>
    <source>
        <strain evidence="2">TR-M5</strain>
    </source>
</reference>
<keyword evidence="1" id="KW-0812">Transmembrane</keyword>
<organism evidence="2 3">
    <name type="scientific">Algoriphagus halophytocola</name>
    <dbReference type="NCBI Taxonomy" id="2991499"/>
    <lineage>
        <taxon>Bacteria</taxon>
        <taxon>Pseudomonadati</taxon>
        <taxon>Bacteroidota</taxon>
        <taxon>Cytophagia</taxon>
        <taxon>Cytophagales</taxon>
        <taxon>Cyclobacteriaceae</taxon>
        <taxon>Algoriphagus</taxon>
    </lineage>
</organism>
<accession>A0ABY6MHH4</accession>
<name>A0ABY6MHH4_9BACT</name>
<protein>
    <recommendedName>
        <fullName evidence="4">DUF3379 domain-containing protein</fullName>
    </recommendedName>
</protein>
<keyword evidence="1" id="KW-1133">Transmembrane helix</keyword>
<dbReference type="EMBL" id="CP110226">
    <property type="protein sequence ID" value="UZD23243.1"/>
    <property type="molecule type" value="Genomic_DNA"/>
</dbReference>